<keyword evidence="1" id="KW-0732">Signal</keyword>
<dbReference type="Proteomes" id="UP000440578">
    <property type="component" value="Unassembled WGS sequence"/>
</dbReference>
<dbReference type="AlphaFoldDB" id="A0A6A4VQ03"/>
<feature type="signal peptide" evidence="1">
    <location>
        <begin position="1"/>
        <end position="23"/>
    </location>
</feature>
<dbReference type="InterPro" id="IPR013783">
    <property type="entry name" value="Ig-like_fold"/>
</dbReference>
<accession>A0A6A4VQ03</accession>
<feature type="chain" id="PRO_5025437367" evidence="1">
    <location>
        <begin position="24"/>
        <end position="98"/>
    </location>
</feature>
<evidence type="ECO:0000313" key="3">
    <source>
        <dbReference type="Proteomes" id="UP000440578"/>
    </source>
</evidence>
<organism evidence="2 3">
    <name type="scientific">Amphibalanus amphitrite</name>
    <name type="common">Striped barnacle</name>
    <name type="synonym">Balanus amphitrite</name>
    <dbReference type="NCBI Taxonomy" id="1232801"/>
    <lineage>
        <taxon>Eukaryota</taxon>
        <taxon>Metazoa</taxon>
        <taxon>Ecdysozoa</taxon>
        <taxon>Arthropoda</taxon>
        <taxon>Crustacea</taxon>
        <taxon>Multicrustacea</taxon>
        <taxon>Cirripedia</taxon>
        <taxon>Thoracica</taxon>
        <taxon>Thoracicalcarea</taxon>
        <taxon>Balanomorpha</taxon>
        <taxon>Balanoidea</taxon>
        <taxon>Balanidae</taxon>
        <taxon>Amphibalaninae</taxon>
        <taxon>Amphibalanus</taxon>
    </lineage>
</organism>
<dbReference type="Gene3D" id="2.60.40.10">
    <property type="entry name" value="Immunoglobulins"/>
    <property type="match status" value="1"/>
</dbReference>
<reference evidence="2 3" key="1">
    <citation type="submission" date="2019-07" db="EMBL/GenBank/DDBJ databases">
        <title>Draft genome assembly of a fouling barnacle, Amphibalanus amphitrite (Darwin, 1854): The first reference genome for Thecostraca.</title>
        <authorList>
            <person name="Kim W."/>
        </authorList>
    </citation>
    <scope>NUCLEOTIDE SEQUENCE [LARGE SCALE GENOMIC DNA]</scope>
    <source>
        <strain evidence="2">SNU_AA5</strain>
        <tissue evidence="2">Soma without cirri and trophi</tissue>
    </source>
</reference>
<keyword evidence="3" id="KW-1185">Reference proteome</keyword>
<evidence type="ECO:0000313" key="2">
    <source>
        <dbReference type="EMBL" id="KAF0295733.1"/>
    </source>
</evidence>
<gene>
    <name evidence="2" type="primary">rst_1</name>
    <name evidence="2" type="ORF">FJT64_006763</name>
</gene>
<protein>
    <submittedName>
        <fullName evidence="2">Irregular chiasm C-roughest protein</fullName>
    </submittedName>
</protein>
<sequence>MMRRWRCAAAALLFLLLASAVTALQTFVREPSDQYVRLGQTVVLPCQVANSVGQVQWTRDEFGLGIIRDLPAYPRYQMIGDDPGGHLLTGGAAGEAGG</sequence>
<evidence type="ECO:0000256" key="1">
    <source>
        <dbReference type="SAM" id="SignalP"/>
    </source>
</evidence>
<dbReference type="InterPro" id="IPR036179">
    <property type="entry name" value="Ig-like_dom_sf"/>
</dbReference>
<dbReference type="SUPFAM" id="SSF48726">
    <property type="entry name" value="Immunoglobulin"/>
    <property type="match status" value="1"/>
</dbReference>
<dbReference type="EMBL" id="VIIS01001601">
    <property type="protein sequence ID" value="KAF0295733.1"/>
    <property type="molecule type" value="Genomic_DNA"/>
</dbReference>
<dbReference type="OrthoDB" id="6413693at2759"/>
<name>A0A6A4VQ03_AMPAM</name>
<comment type="caution">
    <text evidence="2">The sequence shown here is derived from an EMBL/GenBank/DDBJ whole genome shotgun (WGS) entry which is preliminary data.</text>
</comment>
<proteinExistence type="predicted"/>